<accession>A0A0C9T622</accession>
<organism evidence="2 3">
    <name type="scientific">Plicaturopsis crispa FD-325 SS-3</name>
    <dbReference type="NCBI Taxonomy" id="944288"/>
    <lineage>
        <taxon>Eukaryota</taxon>
        <taxon>Fungi</taxon>
        <taxon>Dikarya</taxon>
        <taxon>Basidiomycota</taxon>
        <taxon>Agaricomycotina</taxon>
        <taxon>Agaricomycetes</taxon>
        <taxon>Agaricomycetidae</taxon>
        <taxon>Amylocorticiales</taxon>
        <taxon>Amylocorticiaceae</taxon>
        <taxon>Plicatura</taxon>
        <taxon>Plicaturopsis crispa</taxon>
    </lineage>
</organism>
<sequence>MHRAPTPDSDDDEANRGSYTFRYHQKLNARPCDVDGVPLPPHAPPAPKDPPPADESNNAWHPFTSRLDFDFAHFHFVTAQSSESQINQALDHWAASVLPFGGKTPWANAKKMYATIDEIRSGDAPWRTVKIRYQGPLPRGTPPKWMTEEYELYVRDALVVARNQLETTSFKGQVNTVPYQQFDVNGKRVYSNLMSGDWAWKQADIIAEDPATHGSMFVPIVAGSDKTTCSVATGHQEYHPVYMSPGILTNTARRARGNAVLPVAFLPIPKTAKRHRKRPEYQKFCRQMYHACLARVFEPLKAAMTAPVTVRCPDGHLRRAIFGLGPYIADYPEQVWLAGIVQGWCPKCDAKPDNLDAPNSVRRTQERTDWIITAFDPGTVWDDWGIRADIVPFTHDFPRADIHELLSPDLLHQVIKGTFKDHIVTWVNEYLHLVHGEARAHEIIDDIDRRIAAVPAFPGLRRFPEGRDFTQWTGDDSKALMKVYLPAIAGHVPDKMVKCLAAFLDFCYLARRNALDTDTLAELEGALSRFHALREVFIEAGVREDNISLPRQHSLLHYPRSIRLFGTPNGLCSSITESKHIQSVKKPWRRSSKWKALLQMLLTLQRLDKLSAARRVFAKLGMMAGSTLSYTARMLAGHAPEPEPDTDQDEDDEHGEVAGPKTPSSVKLAQRRESNYPRNIHGLAARIQQPRLPELTRRFLYDQLHPDAELTADDVPLDQCPRILGKISVFHSAVARFYAPSDFCGSGGMYRERIRANPDWRGEYARYDTVFVVTDAEQPGMCGMAIGRLRLLYSFTHDGVDYPCALVEWLVPFEDRPDDITGMWMVKHEYEGNGRPSMAVIHLDCIARAAHLIGVYGSSFMPENFHFSYSLGVFRAYYVNRYIDHHTHEFLAGDAR</sequence>
<dbReference type="InterPro" id="IPR041078">
    <property type="entry name" value="Plavaka"/>
</dbReference>
<evidence type="ECO:0000256" key="1">
    <source>
        <dbReference type="SAM" id="MobiDB-lite"/>
    </source>
</evidence>
<feature type="region of interest" description="Disordered" evidence="1">
    <location>
        <begin position="1"/>
        <end position="60"/>
    </location>
</feature>
<feature type="region of interest" description="Disordered" evidence="1">
    <location>
        <begin position="637"/>
        <end position="672"/>
    </location>
</feature>
<feature type="compositionally biased region" description="Pro residues" evidence="1">
    <location>
        <begin position="38"/>
        <end position="50"/>
    </location>
</feature>
<dbReference type="Pfam" id="PF18759">
    <property type="entry name" value="Plavaka"/>
    <property type="match status" value="1"/>
</dbReference>
<evidence type="ECO:0000313" key="3">
    <source>
        <dbReference type="Proteomes" id="UP000053263"/>
    </source>
</evidence>
<dbReference type="EMBL" id="KN832576">
    <property type="protein sequence ID" value="KII83568.1"/>
    <property type="molecule type" value="Genomic_DNA"/>
</dbReference>
<dbReference type="OrthoDB" id="3199698at2759"/>
<dbReference type="AlphaFoldDB" id="A0A0C9T622"/>
<feature type="compositionally biased region" description="Acidic residues" evidence="1">
    <location>
        <begin position="642"/>
        <end position="654"/>
    </location>
</feature>
<evidence type="ECO:0008006" key="4">
    <source>
        <dbReference type="Google" id="ProtNLM"/>
    </source>
</evidence>
<dbReference type="HOGENOM" id="CLU_006344_1_0_1"/>
<dbReference type="Proteomes" id="UP000053263">
    <property type="component" value="Unassembled WGS sequence"/>
</dbReference>
<name>A0A0C9T622_PLICR</name>
<evidence type="ECO:0000313" key="2">
    <source>
        <dbReference type="EMBL" id="KII83568.1"/>
    </source>
</evidence>
<reference evidence="2 3" key="1">
    <citation type="submission" date="2014-06" db="EMBL/GenBank/DDBJ databases">
        <title>Evolutionary Origins and Diversification of the Mycorrhizal Mutualists.</title>
        <authorList>
            <consortium name="DOE Joint Genome Institute"/>
            <consortium name="Mycorrhizal Genomics Consortium"/>
            <person name="Kohler A."/>
            <person name="Kuo A."/>
            <person name="Nagy L.G."/>
            <person name="Floudas D."/>
            <person name="Copeland A."/>
            <person name="Barry K.W."/>
            <person name="Cichocki N."/>
            <person name="Veneault-Fourrey C."/>
            <person name="LaButti K."/>
            <person name="Lindquist E.A."/>
            <person name="Lipzen A."/>
            <person name="Lundell T."/>
            <person name="Morin E."/>
            <person name="Murat C."/>
            <person name="Riley R."/>
            <person name="Ohm R."/>
            <person name="Sun H."/>
            <person name="Tunlid A."/>
            <person name="Henrissat B."/>
            <person name="Grigoriev I.V."/>
            <person name="Hibbett D.S."/>
            <person name="Martin F."/>
        </authorList>
    </citation>
    <scope>NUCLEOTIDE SEQUENCE [LARGE SCALE GENOMIC DNA]</scope>
    <source>
        <strain evidence="2 3">FD-325 SS-3</strain>
    </source>
</reference>
<protein>
    <recommendedName>
        <fullName evidence="4">CxC2-like cysteine cluster KDZ transposase-associated domain-containing protein</fullName>
    </recommendedName>
</protein>
<keyword evidence="3" id="KW-1185">Reference proteome</keyword>
<gene>
    <name evidence="2" type="ORF">PLICRDRAFT_180341</name>
</gene>
<proteinExistence type="predicted"/>